<protein>
    <submittedName>
        <fullName evidence="3">Uncharacterized protein</fullName>
    </submittedName>
</protein>
<name>A0A0C2H0W3_9BILA</name>
<evidence type="ECO:0000313" key="3">
    <source>
        <dbReference type="EMBL" id="KIH62991.1"/>
    </source>
</evidence>
<reference evidence="3 4" key="1">
    <citation type="submission" date="2013-12" db="EMBL/GenBank/DDBJ databases">
        <title>Draft genome of the parsitic nematode Ancylostoma duodenale.</title>
        <authorList>
            <person name="Mitreva M."/>
        </authorList>
    </citation>
    <scope>NUCLEOTIDE SEQUENCE [LARGE SCALE GENOMIC DNA]</scope>
    <source>
        <strain evidence="3 4">Zhejiang</strain>
    </source>
</reference>
<keyword evidence="2" id="KW-0732">Signal</keyword>
<sequence length="117" mass="13719">MLFIFLSLLELAVVGFMSRNEGLPPKAKKKRKREESDDEFSWKGIQTSPHLELRQALSQFPTDGPPTIEAPYPPVQRSRPKRNLFSAVRRWWKNVPTLRPEVVDFYRFVFWSGASQR</sequence>
<feature type="chain" id="PRO_5002149472" evidence="2">
    <location>
        <begin position="23"/>
        <end position="117"/>
    </location>
</feature>
<feature type="region of interest" description="Disordered" evidence="1">
    <location>
        <begin position="20"/>
        <end position="41"/>
    </location>
</feature>
<accession>A0A0C2H0W3</accession>
<dbReference type="Proteomes" id="UP000054047">
    <property type="component" value="Unassembled WGS sequence"/>
</dbReference>
<gene>
    <name evidence="3" type="ORF">ANCDUO_06719</name>
</gene>
<keyword evidence="4" id="KW-1185">Reference proteome</keyword>
<dbReference type="EMBL" id="KN728951">
    <property type="protein sequence ID" value="KIH62991.1"/>
    <property type="molecule type" value="Genomic_DNA"/>
</dbReference>
<proteinExistence type="predicted"/>
<dbReference type="AlphaFoldDB" id="A0A0C2H0W3"/>
<feature type="signal peptide" evidence="2">
    <location>
        <begin position="1"/>
        <end position="22"/>
    </location>
</feature>
<organism evidence="3 4">
    <name type="scientific">Ancylostoma duodenale</name>
    <dbReference type="NCBI Taxonomy" id="51022"/>
    <lineage>
        <taxon>Eukaryota</taxon>
        <taxon>Metazoa</taxon>
        <taxon>Ecdysozoa</taxon>
        <taxon>Nematoda</taxon>
        <taxon>Chromadorea</taxon>
        <taxon>Rhabditida</taxon>
        <taxon>Rhabditina</taxon>
        <taxon>Rhabditomorpha</taxon>
        <taxon>Strongyloidea</taxon>
        <taxon>Ancylostomatidae</taxon>
        <taxon>Ancylostomatinae</taxon>
        <taxon>Ancylostoma</taxon>
    </lineage>
</organism>
<evidence type="ECO:0000256" key="2">
    <source>
        <dbReference type="SAM" id="SignalP"/>
    </source>
</evidence>
<evidence type="ECO:0000313" key="4">
    <source>
        <dbReference type="Proteomes" id="UP000054047"/>
    </source>
</evidence>
<evidence type="ECO:0000256" key="1">
    <source>
        <dbReference type="SAM" id="MobiDB-lite"/>
    </source>
</evidence>
<dbReference type="OrthoDB" id="5842370at2759"/>